<feature type="chain" id="PRO_5009929201" evidence="3">
    <location>
        <begin position="26"/>
        <end position="374"/>
    </location>
</feature>
<protein>
    <submittedName>
        <fullName evidence="5">RND family efflux transporter, MFP subunit</fullName>
    </submittedName>
</protein>
<evidence type="ECO:0000259" key="4">
    <source>
        <dbReference type="Pfam" id="PF25973"/>
    </source>
</evidence>
<dbReference type="Gene3D" id="2.40.30.170">
    <property type="match status" value="1"/>
</dbReference>
<dbReference type="Gene3D" id="2.40.420.20">
    <property type="match status" value="1"/>
</dbReference>
<organism evidence="5 6">
    <name type="scientific">Oceanicella actignis</name>
    <dbReference type="NCBI Taxonomy" id="1189325"/>
    <lineage>
        <taxon>Bacteria</taxon>
        <taxon>Pseudomonadati</taxon>
        <taxon>Pseudomonadota</taxon>
        <taxon>Alphaproteobacteria</taxon>
        <taxon>Rhodobacterales</taxon>
        <taxon>Paracoccaceae</taxon>
        <taxon>Oceanicella</taxon>
    </lineage>
</organism>
<keyword evidence="6" id="KW-1185">Reference proteome</keyword>
<dbReference type="PANTHER" id="PTHR30469:SF38">
    <property type="entry name" value="HLYD FAMILY SECRETION PROTEIN"/>
    <property type="match status" value="1"/>
</dbReference>
<evidence type="ECO:0000313" key="5">
    <source>
        <dbReference type="EMBL" id="SHN58246.1"/>
    </source>
</evidence>
<gene>
    <name evidence="5" type="ORF">SAMN05216200_102472</name>
</gene>
<dbReference type="AlphaFoldDB" id="A0A1M7SIB3"/>
<feature type="signal peptide" evidence="3">
    <location>
        <begin position="1"/>
        <end position="25"/>
    </location>
</feature>
<dbReference type="InterPro" id="IPR058647">
    <property type="entry name" value="BSH_CzcB-like"/>
</dbReference>
<evidence type="ECO:0000256" key="1">
    <source>
        <dbReference type="ARBA" id="ARBA00009477"/>
    </source>
</evidence>
<dbReference type="GO" id="GO:1990281">
    <property type="term" value="C:efflux pump complex"/>
    <property type="evidence" value="ECO:0007669"/>
    <property type="project" value="TreeGrafter"/>
</dbReference>
<evidence type="ECO:0000256" key="2">
    <source>
        <dbReference type="SAM" id="Coils"/>
    </source>
</evidence>
<dbReference type="OrthoDB" id="9813967at2"/>
<dbReference type="Gene3D" id="2.40.50.100">
    <property type="match status" value="1"/>
</dbReference>
<keyword evidence="2" id="KW-0175">Coiled coil</keyword>
<accession>A0A1M7SIB3</accession>
<comment type="similarity">
    <text evidence="1">Belongs to the membrane fusion protein (MFP) (TC 8.A.1) family.</text>
</comment>
<dbReference type="Gene3D" id="1.10.287.470">
    <property type="entry name" value="Helix hairpin bin"/>
    <property type="match status" value="1"/>
</dbReference>
<dbReference type="GO" id="GO:0015562">
    <property type="term" value="F:efflux transmembrane transporter activity"/>
    <property type="evidence" value="ECO:0007669"/>
    <property type="project" value="TreeGrafter"/>
</dbReference>
<dbReference type="EMBL" id="FRDL01000002">
    <property type="protein sequence ID" value="SHN58246.1"/>
    <property type="molecule type" value="Genomic_DNA"/>
</dbReference>
<dbReference type="RefSeq" id="WP_083581165.1">
    <property type="nucleotide sequence ID" value="NZ_FOHL01000003.1"/>
</dbReference>
<feature type="domain" description="CzcB-like barrel-sandwich hybrid" evidence="4">
    <location>
        <begin position="77"/>
        <end position="214"/>
    </location>
</feature>
<dbReference type="PROSITE" id="PS51257">
    <property type="entry name" value="PROKAR_LIPOPROTEIN"/>
    <property type="match status" value="1"/>
</dbReference>
<dbReference type="InterPro" id="IPR006143">
    <property type="entry name" value="RND_pump_MFP"/>
</dbReference>
<sequence length="374" mass="39511">MTSDRRRRAAPGAVLALIAASCILAAPARGAEAASEPAAGPAAEAPIRVEVVRAQPRPVRRVLALTGEIAPRDSLDVAFPMGGRVLSVSRDKGERVRAGEELARLDAIQQEQALRAAQAALEAAEADHRRAQTEFRRQEALLERGASTRVRRDEARRAYFVARAGLERARAELDRARKALSDAVLRAPADGLVIERLIEPGEVVGAARPVMTLALGDAIDAVFQAPETAPTGVPEALEVTLHPLSDPSIRHAGKVRRISPLVDPRTGTVEVKVAVEPPHEGLGFGDPVRAIVSQTLPERISLPASALSALGRSAAVWVADPASGRVAIRPVALSGFADGRIILESGVELGELVVVAGAQLLYPGRRVVLSEVTE</sequence>
<keyword evidence="3" id="KW-0732">Signal</keyword>
<dbReference type="PANTHER" id="PTHR30469">
    <property type="entry name" value="MULTIDRUG RESISTANCE PROTEIN MDTA"/>
    <property type="match status" value="1"/>
</dbReference>
<feature type="coiled-coil region" evidence="2">
    <location>
        <begin position="107"/>
        <end position="186"/>
    </location>
</feature>
<evidence type="ECO:0000256" key="3">
    <source>
        <dbReference type="SAM" id="SignalP"/>
    </source>
</evidence>
<evidence type="ECO:0000313" key="6">
    <source>
        <dbReference type="Proteomes" id="UP000184066"/>
    </source>
</evidence>
<dbReference type="STRING" id="1189325.SAMN04488119_10337"/>
<dbReference type="NCBIfam" id="TIGR01730">
    <property type="entry name" value="RND_mfp"/>
    <property type="match status" value="1"/>
</dbReference>
<proteinExistence type="inferred from homology"/>
<name>A0A1M7SIB3_9RHOB</name>
<reference evidence="5 6" key="1">
    <citation type="submission" date="2016-12" db="EMBL/GenBank/DDBJ databases">
        <authorList>
            <person name="Song W.-J."/>
            <person name="Kurnit D.M."/>
        </authorList>
    </citation>
    <scope>NUCLEOTIDE SEQUENCE [LARGE SCALE GENOMIC DNA]</scope>
    <source>
        <strain evidence="5 6">CGMCC 1.10808</strain>
    </source>
</reference>
<dbReference type="Pfam" id="PF25973">
    <property type="entry name" value="BSH_CzcB"/>
    <property type="match status" value="1"/>
</dbReference>
<dbReference type="SUPFAM" id="SSF111369">
    <property type="entry name" value="HlyD-like secretion proteins"/>
    <property type="match status" value="1"/>
</dbReference>
<dbReference type="Proteomes" id="UP000184066">
    <property type="component" value="Unassembled WGS sequence"/>
</dbReference>